<evidence type="ECO:0000313" key="6">
    <source>
        <dbReference type="Proteomes" id="UP001108240"/>
    </source>
</evidence>
<dbReference type="GO" id="GO:0045947">
    <property type="term" value="P:negative regulation of translational initiation"/>
    <property type="evidence" value="ECO:0007669"/>
    <property type="project" value="InterPro"/>
</dbReference>
<feature type="compositionally biased region" description="Basic and acidic residues" evidence="4">
    <location>
        <begin position="119"/>
        <end position="130"/>
    </location>
</feature>
<dbReference type="Proteomes" id="UP001108240">
    <property type="component" value="Unplaced"/>
</dbReference>
<dbReference type="GeneTree" id="ENSGT00940000155342"/>
<evidence type="ECO:0000256" key="2">
    <source>
        <dbReference type="ARBA" id="ARBA00022845"/>
    </source>
</evidence>
<keyword evidence="2" id="KW-0810">Translation regulation</keyword>
<organism evidence="5 6">
    <name type="scientific">Cyprinus carpio carpio</name>
    <dbReference type="NCBI Taxonomy" id="630221"/>
    <lineage>
        <taxon>Eukaryota</taxon>
        <taxon>Metazoa</taxon>
        <taxon>Chordata</taxon>
        <taxon>Craniata</taxon>
        <taxon>Vertebrata</taxon>
        <taxon>Euteleostomi</taxon>
        <taxon>Actinopterygii</taxon>
        <taxon>Neopterygii</taxon>
        <taxon>Teleostei</taxon>
        <taxon>Ostariophysi</taxon>
        <taxon>Cypriniformes</taxon>
        <taxon>Cyprinidae</taxon>
        <taxon>Cyprininae</taxon>
        <taxon>Cyprinus</taxon>
    </lineage>
</organism>
<dbReference type="InterPro" id="IPR008606">
    <property type="entry name" value="EIF4EBP"/>
</dbReference>
<evidence type="ECO:0000256" key="3">
    <source>
        <dbReference type="ARBA" id="ARBA00023193"/>
    </source>
</evidence>
<dbReference type="AlphaFoldDB" id="A0A9J7ZZ44"/>
<evidence type="ECO:0000256" key="4">
    <source>
        <dbReference type="SAM" id="MobiDB-lite"/>
    </source>
</evidence>
<dbReference type="PANTHER" id="PTHR12669:SF4">
    <property type="entry name" value="EUKARYOTIC TRANSLATION INITIATION FACTOR 4E-BINDING PROTEIN 2"/>
    <property type="match status" value="1"/>
</dbReference>
<proteinExistence type="inferred from homology"/>
<dbReference type="GO" id="GO:0008190">
    <property type="term" value="F:eukaryotic initiation factor 4E binding"/>
    <property type="evidence" value="ECO:0007669"/>
    <property type="project" value="InterPro"/>
</dbReference>
<protein>
    <submittedName>
        <fullName evidence="5">Eukaryotic translation initiation factor 4E binding protein 2</fullName>
    </submittedName>
</protein>
<keyword evidence="3" id="KW-0652">Protein synthesis inhibitor</keyword>
<reference evidence="5" key="2">
    <citation type="submission" date="2025-09" db="UniProtKB">
        <authorList>
            <consortium name="Ensembl"/>
        </authorList>
    </citation>
    <scope>IDENTIFICATION</scope>
</reference>
<dbReference type="GO" id="GO:0005737">
    <property type="term" value="C:cytoplasm"/>
    <property type="evidence" value="ECO:0007669"/>
    <property type="project" value="TreeGrafter"/>
</dbReference>
<dbReference type="PANTHER" id="PTHR12669">
    <property type="entry name" value="EUKARYOTIC TRANSLATION INITIATION FACTOR 4E-BINDING PROTEIN"/>
    <property type="match status" value="1"/>
</dbReference>
<comment type="similarity">
    <text evidence="1">Belongs to the eIF4E-binding protein family.</text>
</comment>
<sequence>TSRFVRSVNKSTIHEPVLLTGSTDSLKRSNSKKSFVHKSDAVYTLDCVLVIDSKRKVLVQRASSFQWSRHKRLKGTRIIYDRKFLLDRRNSPIAQTPPAHLPVIPGVTSKNVLNENKRNEANNIKNHDAKPGQGEDAQFEMDI</sequence>
<dbReference type="Pfam" id="PF05456">
    <property type="entry name" value="eIF_4EBP"/>
    <property type="match status" value="1"/>
</dbReference>
<reference evidence="5" key="1">
    <citation type="submission" date="2025-08" db="UniProtKB">
        <authorList>
            <consortium name="Ensembl"/>
        </authorList>
    </citation>
    <scope>IDENTIFICATION</scope>
</reference>
<dbReference type="Ensembl" id="ENSCCRT00000134859.1">
    <property type="protein sequence ID" value="ENSCCRP00000136873.1"/>
    <property type="gene ID" value="ENSCCRG00000065477.1"/>
</dbReference>
<evidence type="ECO:0000313" key="5">
    <source>
        <dbReference type="Ensembl" id="ENSCCRP00000136873.1"/>
    </source>
</evidence>
<feature type="region of interest" description="Disordered" evidence="4">
    <location>
        <begin position="119"/>
        <end position="143"/>
    </location>
</feature>
<keyword evidence="6" id="KW-1185">Reference proteome</keyword>
<accession>A0A9J7ZZ44</accession>
<name>A0A9J7ZZ44_CYPCA</name>
<evidence type="ECO:0000256" key="1">
    <source>
        <dbReference type="ARBA" id="ARBA00005480"/>
    </source>
</evidence>